<dbReference type="PANTHER" id="PTHR43099:SF5">
    <property type="entry name" value="HLYC_CORC FAMILY TRANSPORTER"/>
    <property type="match status" value="1"/>
</dbReference>
<evidence type="ECO:0000313" key="12">
    <source>
        <dbReference type="EMBL" id="MDT3767382.1"/>
    </source>
</evidence>
<evidence type="ECO:0000256" key="2">
    <source>
        <dbReference type="ARBA" id="ARBA00022475"/>
    </source>
</evidence>
<keyword evidence="3 8" id="KW-0812">Transmembrane</keyword>
<name>A0ABU3IAI3_9ACTO</name>
<dbReference type="Pfam" id="PF01595">
    <property type="entry name" value="CNNM"/>
    <property type="match status" value="1"/>
</dbReference>
<dbReference type="InterPro" id="IPR044751">
    <property type="entry name" value="Ion_transp-like_CBS"/>
</dbReference>
<dbReference type="InterPro" id="IPR000644">
    <property type="entry name" value="CBS_dom"/>
</dbReference>
<dbReference type="InterPro" id="IPR051676">
    <property type="entry name" value="UPF0053_domain"/>
</dbReference>
<feature type="domain" description="CNNM transmembrane" evidence="11">
    <location>
        <begin position="1"/>
        <end position="202"/>
    </location>
</feature>
<feature type="transmembrane region" description="Helical" evidence="9">
    <location>
        <begin position="56"/>
        <end position="77"/>
    </location>
</feature>
<dbReference type="InterPro" id="IPR046342">
    <property type="entry name" value="CBS_dom_sf"/>
</dbReference>
<comment type="subcellular location">
    <subcellularLocation>
        <location evidence="1">Cell membrane</location>
        <topology evidence="1">Multi-pass membrane protein</topology>
    </subcellularLocation>
</comment>
<dbReference type="SUPFAM" id="SSF54631">
    <property type="entry name" value="CBS-domain pair"/>
    <property type="match status" value="1"/>
</dbReference>
<dbReference type="PROSITE" id="PS51846">
    <property type="entry name" value="CNNM"/>
    <property type="match status" value="1"/>
</dbReference>
<feature type="domain" description="CBS" evidence="10">
    <location>
        <begin position="284"/>
        <end position="340"/>
    </location>
</feature>
<evidence type="ECO:0000256" key="4">
    <source>
        <dbReference type="ARBA" id="ARBA00022737"/>
    </source>
</evidence>
<dbReference type="Pfam" id="PF00571">
    <property type="entry name" value="CBS"/>
    <property type="match status" value="2"/>
</dbReference>
<evidence type="ECO:0000256" key="8">
    <source>
        <dbReference type="PROSITE-ProRule" id="PRU01193"/>
    </source>
</evidence>
<dbReference type="InterPro" id="IPR002550">
    <property type="entry name" value="CNNM"/>
</dbReference>
<gene>
    <name evidence="12" type="ORF">QS713_04785</name>
</gene>
<accession>A0ABU3IAI3</accession>
<protein>
    <submittedName>
        <fullName evidence="12">Hemolysin family protein</fullName>
    </submittedName>
</protein>
<evidence type="ECO:0000313" key="13">
    <source>
        <dbReference type="Proteomes" id="UP001247542"/>
    </source>
</evidence>
<keyword evidence="7" id="KW-0129">CBS domain</keyword>
<keyword evidence="13" id="KW-1185">Reference proteome</keyword>
<evidence type="ECO:0000256" key="5">
    <source>
        <dbReference type="ARBA" id="ARBA00022989"/>
    </source>
</evidence>
<dbReference type="CDD" id="cd04590">
    <property type="entry name" value="CBS_pair_CorC_HlyC_assoc"/>
    <property type="match status" value="1"/>
</dbReference>
<evidence type="ECO:0000256" key="9">
    <source>
        <dbReference type="SAM" id="Phobius"/>
    </source>
</evidence>
<evidence type="ECO:0000256" key="6">
    <source>
        <dbReference type="ARBA" id="ARBA00023136"/>
    </source>
</evidence>
<comment type="caution">
    <text evidence="12">The sequence shown here is derived from an EMBL/GenBank/DDBJ whole genome shotgun (WGS) entry which is preliminary data.</text>
</comment>
<evidence type="ECO:0000256" key="3">
    <source>
        <dbReference type="ARBA" id="ARBA00022692"/>
    </source>
</evidence>
<dbReference type="Gene3D" id="3.10.580.10">
    <property type="entry name" value="CBS-domain"/>
    <property type="match status" value="1"/>
</dbReference>
<evidence type="ECO:0000256" key="1">
    <source>
        <dbReference type="ARBA" id="ARBA00004651"/>
    </source>
</evidence>
<keyword evidence="2" id="KW-1003">Cell membrane</keyword>
<feature type="domain" description="CBS" evidence="10">
    <location>
        <begin position="220"/>
        <end position="282"/>
    </location>
</feature>
<feature type="transmembrane region" description="Helical" evidence="9">
    <location>
        <begin position="98"/>
        <end position="119"/>
    </location>
</feature>
<dbReference type="Proteomes" id="UP001247542">
    <property type="component" value="Unassembled WGS sequence"/>
</dbReference>
<dbReference type="SMART" id="SM00116">
    <property type="entry name" value="CBS"/>
    <property type="match status" value="2"/>
</dbReference>
<reference evidence="12 13" key="1">
    <citation type="submission" date="2023-06" db="EMBL/GenBank/DDBJ databases">
        <title>Draft genome sequence of Gleimia hominis type strain CCUG 57540T.</title>
        <authorList>
            <person name="Salva-Serra F."/>
            <person name="Cardew S."/>
            <person name="Jensie Markopoulos S."/>
            <person name="Ohlen M."/>
            <person name="Inganas E."/>
            <person name="Svensson-Stadler L."/>
            <person name="Moore E.R.B."/>
        </authorList>
    </citation>
    <scope>NUCLEOTIDE SEQUENCE [LARGE SCALE GENOMIC DNA]</scope>
    <source>
        <strain evidence="12 13">CCUG 57540</strain>
    </source>
</reference>
<evidence type="ECO:0000259" key="11">
    <source>
        <dbReference type="PROSITE" id="PS51846"/>
    </source>
</evidence>
<keyword evidence="4" id="KW-0677">Repeat</keyword>
<keyword evidence="5 8" id="KW-1133">Transmembrane helix</keyword>
<dbReference type="PROSITE" id="PS51371">
    <property type="entry name" value="CBS"/>
    <property type="match status" value="2"/>
</dbReference>
<dbReference type="EMBL" id="JASXSX010000001">
    <property type="protein sequence ID" value="MDT3767382.1"/>
    <property type="molecule type" value="Genomic_DNA"/>
</dbReference>
<proteinExistence type="predicted"/>
<keyword evidence="6 8" id="KW-0472">Membrane</keyword>
<organism evidence="12 13">
    <name type="scientific">Gleimia hominis</name>
    <dbReference type="NCBI Taxonomy" id="595468"/>
    <lineage>
        <taxon>Bacteria</taxon>
        <taxon>Bacillati</taxon>
        <taxon>Actinomycetota</taxon>
        <taxon>Actinomycetes</taxon>
        <taxon>Actinomycetales</taxon>
        <taxon>Actinomycetaceae</taxon>
        <taxon>Gleimia</taxon>
    </lineage>
</organism>
<evidence type="ECO:0000256" key="7">
    <source>
        <dbReference type="PROSITE-ProRule" id="PRU00703"/>
    </source>
</evidence>
<dbReference type="PANTHER" id="PTHR43099">
    <property type="entry name" value="UPF0053 PROTEIN YRKA"/>
    <property type="match status" value="1"/>
</dbReference>
<dbReference type="RefSeq" id="WP_313272886.1">
    <property type="nucleotide sequence ID" value="NZ_JASXSX010000001.1"/>
</dbReference>
<sequence>MSLPVGLAVTVILLALNAFFVAGEFAVTSSRRAQIEPLAQEGRRGAQTALWAIEHVSVMLAICQLGITVASTSLGAVAEPAIAHLVEAPLKHAGLPAASAHVVGFIGALLIVLYLHVVFGEMVPKNVSVAMPQRALLFLAPPLVAFGKLLRPVVTKMDQLANWFVRRVGLEPKAEVSAAFTADEVASIVERSQQEGMIDDDSGLLSGTLKFSNETVGSTMVPLADLVTLPVGVTPEMVEREVAKTGYSRYPIVDEHGVPVGYIHVKDVLYANERRRFDPVDTWRVRDLVNLDSNMEVEEALREMQRSGTHLAEVTQAGVVKGVIFLEDILEELVGEVRDALQRWQLPSAGDETAG</sequence>
<evidence type="ECO:0000259" key="10">
    <source>
        <dbReference type="PROSITE" id="PS51371"/>
    </source>
</evidence>